<accession>Q6IGM1</accession>
<proteinExistence type="predicted"/>
<gene>
    <name evidence="1" type="ORF">HDC05909</name>
</gene>
<dbReference type="EMBL" id="BK003745">
    <property type="protein sequence ID" value="DAA02443.1"/>
    <property type="molecule type" value="Genomic_DNA"/>
</dbReference>
<sequence>MPLPLVWHFGNHSPVNGAPVLMAFKCPTPVLSPSTTPSDLSCFCSCSATHSSLAMSIHGHRFAFLSFPFHSIPCHSNPIREMKLKMHEIRRHFDIYSKDIDSEFYSDTPKEEDTAAAKFVAIFAIAAIRTQTRIDSPRSFGGVTYWHINAETSIQLRLRIASAEYRKIEIEIEIRMEMEMCAAGSAFWPFLRI</sequence>
<protein>
    <submittedName>
        <fullName evidence="1">HDC05909</fullName>
    </submittedName>
</protein>
<reference evidence="1" key="1">
    <citation type="journal article" date="2003" name="Genome Biol.">
        <title>An integrated gene annotation and transcriptional profiling approach towards the full gene content of the Drosophila genome.</title>
        <authorList>
            <person name="Hild M."/>
            <person name="Beckmann B."/>
            <person name="Haas S.A."/>
            <person name="Koch B."/>
            <person name="Solovyev V."/>
            <person name="Busold C."/>
            <person name="Fellenberg K."/>
            <person name="Boutros M."/>
            <person name="Vingron M."/>
            <person name="Sauer F."/>
            <person name="Hoheisel J.D."/>
            <person name="Paro R."/>
        </authorList>
    </citation>
    <scope>NUCLEOTIDE SEQUENCE</scope>
</reference>
<name>Q6IGM1_DROME</name>
<dbReference type="AlphaFoldDB" id="Q6IGM1"/>
<organism evidence="1">
    <name type="scientific">Drosophila melanogaster</name>
    <name type="common">Fruit fly</name>
    <dbReference type="NCBI Taxonomy" id="7227"/>
    <lineage>
        <taxon>Eukaryota</taxon>
        <taxon>Metazoa</taxon>
        <taxon>Ecdysozoa</taxon>
        <taxon>Arthropoda</taxon>
        <taxon>Hexapoda</taxon>
        <taxon>Insecta</taxon>
        <taxon>Pterygota</taxon>
        <taxon>Neoptera</taxon>
        <taxon>Endopterygota</taxon>
        <taxon>Diptera</taxon>
        <taxon>Brachycera</taxon>
        <taxon>Muscomorpha</taxon>
        <taxon>Ephydroidea</taxon>
        <taxon>Drosophilidae</taxon>
        <taxon>Drosophila</taxon>
        <taxon>Sophophora</taxon>
    </lineage>
</organism>
<evidence type="ECO:0000313" key="1">
    <source>
        <dbReference type="EMBL" id="DAA02443.1"/>
    </source>
</evidence>